<dbReference type="EMBL" id="JXSQ01000009">
    <property type="protein sequence ID" value="KIP52563.1"/>
    <property type="molecule type" value="Genomic_DNA"/>
</dbReference>
<name>A0A0D0ISY4_9MICO</name>
<accession>A0A0D0ISY4</accession>
<dbReference type="InterPro" id="IPR007497">
    <property type="entry name" value="SIMPL/DUF541"/>
</dbReference>
<organism evidence="1 2">
    <name type="scientific">Leucobacter komagatae</name>
    <dbReference type="NCBI Taxonomy" id="55969"/>
    <lineage>
        <taxon>Bacteria</taxon>
        <taxon>Bacillati</taxon>
        <taxon>Actinomycetota</taxon>
        <taxon>Actinomycetes</taxon>
        <taxon>Micrococcales</taxon>
        <taxon>Microbacteriaceae</taxon>
        <taxon>Leucobacter</taxon>
    </lineage>
</organism>
<comment type="caution">
    <text evidence="1">The sequence shown here is derived from an EMBL/GenBank/DDBJ whole genome shotgun (WGS) entry which is preliminary data.</text>
</comment>
<dbReference type="Proteomes" id="UP000032120">
    <property type="component" value="Unassembled WGS sequence"/>
</dbReference>
<dbReference type="OrthoDB" id="4989962at2"/>
<evidence type="ECO:0000313" key="1">
    <source>
        <dbReference type="EMBL" id="KIP52563.1"/>
    </source>
</evidence>
<dbReference type="RefSeq" id="WP_042543990.1">
    <property type="nucleotide sequence ID" value="NZ_JXSQ01000009.1"/>
</dbReference>
<gene>
    <name evidence="1" type="ORF">SD72_08360</name>
</gene>
<dbReference type="InterPro" id="IPR052022">
    <property type="entry name" value="26kDa_periplasmic_antigen"/>
</dbReference>
<dbReference type="PANTHER" id="PTHR34387">
    <property type="entry name" value="SLR1258 PROTEIN"/>
    <property type="match status" value="1"/>
</dbReference>
<dbReference type="PANTHER" id="PTHR34387:SF2">
    <property type="entry name" value="SLR1258 PROTEIN"/>
    <property type="match status" value="1"/>
</dbReference>
<evidence type="ECO:0008006" key="3">
    <source>
        <dbReference type="Google" id="ProtNLM"/>
    </source>
</evidence>
<dbReference type="Gene3D" id="3.30.70.2970">
    <property type="entry name" value="Protein of unknown function (DUF541), domain 2"/>
    <property type="match status" value="1"/>
</dbReference>
<reference evidence="1 2" key="1">
    <citation type="submission" date="2015-01" db="EMBL/GenBank/DDBJ databases">
        <title>Draft genome sequence of Leucobacter komagatae strain VKM ST2845.</title>
        <authorList>
            <person name="Karlyshev A.V."/>
            <person name="Kudryashova E.B."/>
        </authorList>
    </citation>
    <scope>NUCLEOTIDE SEQUENCE [LARGE SCALE GENOMIC DNA]</scope>
    <source>
        <strain evidence="1 2">VKM ST2845</strain>
    </source>
</reference>
<evidence type="ECO:0000313" key="2">
    <source>
        <dbReference type="Proteomes" id="UP000032120"/>
    </source>
</evidence>
<dbReference type="GO" id="GO:0006974">
    <property type="term" value="P:DNA damage response"/>
    <property type="evidence" value="ECO:0007669"/>
    <property type="project" value="TreeGrafter"/>
</dbReference>
<dbReference type="AlphaFoldDB" id="A0A0D0ISY4"/>
<sequence>MTNITVTGAAEARVSADQADVFASVSRHDASRETALQGANEAHGKLVEKAKSLVAEGIASHYVAEPVATYSNSWRDERGNNVVEHQAHASIRIVITALDHAGQVAAELTESGADVRVQWELGAALRDEWTRKLRSEAVADARAAAEDFAAAIAAADLTLLSLRDGRTGGGPSPVGDVRMAMAAAAAPEVTVGQIAVGVQVEATFTAE</sequence>
<protein>
    <recommendedName>
        <fullName evidence="3">DUF541 domain-containing protein</fullName>
    </recommendedName>
</protein>
<dbReference type="Gene3D" id="3.30.110.170">
    <property type="entry name" value="Protein of unknown function (DUF541), domain 1"/>
    <property type="match status" value="1"/>
</dbReference>
<proteinExistence type="predicted"/>
<keyword evidence="2" id="KW-1185">Reference proteome</keyword>
<dbReference type="Pfam" id="PF04402">
    <property type="entry name" value="SIMPL"/>
    <property type="match status" value="1"/>
</dbReference>